<feature type="compositionally biased region" description="Polar residues" evidence="1">
    <location>
        <begin position="87"/>
        <end position="99"/>
    </location>
</feature>
<dbReference type="Proteomes" id="UP000827092">
    <property type="component" value="Unassembled WGS sequence"/>
</dbReference>
<name>A0AAV6V9H6_9ARAC</name>
<organism evidence="2 3">
    <name type="scientific">Oedothorax gibbosus</name>
    <dbReference type="NCBI Taxonomy" id="931172"/>
    <lineage>
        <taxon>Eukaryota</taxon>
        <taxon>Metazoa</taxon>
        <taxon>Ecdysozoa</taxon>
        <taxon>Arthropoda</taxon>
        <taxon>Chelicerata</taxon>
        <taxon>Arachnida</taxon>
        <taxon>Araneae</taxon>
        <taxon>Araneomorphae</taxon>
        <taxon>Entelegynae</taxon>
        <taxon>Araneoidea</taxon>
        <taxon>Linyphiidae</taxon>
        <taxon>Erigoninae</taxon>
        <taxon>Oedothorax</taxon>
    </lineage>
</organism>
<gene>
    <name evidence="2" type="ORF">JTE90_027008</name>
</gene>
<proteinExistence type="predicted"/>
<feature type="compositionally biased region" description="Polar residues" evidence="1">
    <location>
        <begin position="53"/>
        <end position="64"/>
    </location>
</feature>
<sequence>MPLNGNNPLPHSFNNQLMLNQANRIVVSLLIGLFSRSVTIDGKQLRIISSDLQGKNNKGSSTNMDYQGPPADDQQPPPYYQPPSAPTEVQQPSAPTDDQQPLADTKRPPSDDQLPPAYDQITAKRKFVGPLSSSRLPNPYLEQTCIQEYPEQSDKPVVNQPTAISTSRWSSPYSQGIDRPTALSTSRWSSPYSQQSSYVPLEEYPEQSDKPVVKQPAGDGIFSVVLGGEGFNTGQLYTTSSGGFNPGQQNTTTAKYPEDECLEDCLNCCQCIGYCCYCVACLCEILSAVK</sequence>
<feature type="compositionally biased region" description="Low complexity" evidence="1">
    <location>
        <begin position="65"/>
        <end position="74"/>
    </location>
</feature>
<keyword evidence="3" id="KW-1185">Reference proteome</keyword>
<accession>A0AAV6V9H6</accession>
<evidence type="ECO:0000256" key="1">
    <source>
        <dbReference type="SAM" id="MobiDB-lite"/>
    </source>
</evidence>
<protein>
    <submittedName>
        <fullName evidence="2">Uncharacterized protein</fullName>
    </submittedName>
</protein>
<feature type="compositionally biased region" description="Pro residues" evidence="1">
    <location>
        <begin position="75"/>
        <end position="85"/>
    </location>
</feature>
<reference evidence="2 3" key="1">
    <citation type="journal article" date="2022" name="Nat. Ecol. Evol.">
        <title>A masculinizing supergene underlies an exaggerated male reproductive morph in a spider.</title>
        <authorList>
            <person name="Hendrickx F."/>
            <person name="De Corte Z."/>
            <person name="Sonet G."/>
            <person name="Van Belleghem S.M."/>
            <person name="Kostlbacher S."/>
            <person name="Vangestel C."/>
        </authorList>
    </citation>
    <scope>NUCLEOTIDE SEQUENCE [LARGE SCALE GENOMIC DNA]</scope>
    <source>
        <strain evidence="2">W744_W776</strain>
    </source>
</reference>
<dbReference type="AlphaFoldDB" id="A0AAV6V9H6"/>
<comment type="caution">
    <text evidence="2">The sequence shown here is derived from an EMBL/GenBank/DDBJ whole genome shotgun (WGS) entry which is preliminary data.</text>
</comment>
<dbReference type="EMBL" id="JAFNEN010000126">
    <property type="protein sequence ID" value="KAG8193264.1"/>
    <property type="molecule type" value="Genomic_DNA"/>
</dbReference>
<feature type="compositionally biased region" description="Polar residues" evidence="1">
    <location>
        <begin position="159"/>
        <end position="174"/>
    </location>
</feature>
<evidence type="ECO:0000313" key="3">
    <source>
        <dbReference type="Proteomes" id="UP000827092"/>
    </source>
</evidence>
<feature type="region of interest" description="Disordered" evidence="1">
    <location>
        <begin position="151"/>
        <end position="191"/>
    </location>
</feature>
<evidence type="ECO:0000313" key="2">
    <source>
        <dbReference type="EMBL" id="KAG8193264.1"/>
    </source>
</evidence>
<feature type="region of interest" description="Disordered" evidence="1">
    <location>
        <begin position="53"/>
        <end position="117"/>
    </location>
</feature>